<dbReference type="Pfam" id="PF21459">
    <property type="entry name" value="INI1_DNA-bd"/>
    <property type="match status" value="1"/>
</dbReference>
<evidence type="ECO:0000256" key="3">
    <source>
        <dbReference type="ARBA" id="ARBA00023015"/>
    </source>
</evidence>
<dbReference type="EMBL" id="OU015567">
    <property type="protein sequence ID" value="CAG5111420.1"/>
    <property type="molecule type" value="Genomic_DNA"/>
</dbReference>
<evidence type="ECO:0000256" key="4">
    <source>
        <dbReference type="ARBA" id="ARBA00023163"/>
    </source>
</evidence>
<feature type="domain" description="SWI/SNF Subunit INI1 DNA binding" evidence="6">
    <location>
        <begin position="15"/>
        <end position="90"/>
    </location>
</feature>
<gene>
    <name evidence="7" type="ORF">OKIOD_LOCUS14497</name>
</gene>
<accession>A0ABN7T178</accession>
<dbReference type="Pfam" id="PF04855">
    <property type="entry name" value="SNF5"/>
    <property type="match status" value="1"/>
</dbReference>
<dbReference type="InterPro" id="IPR006939">
    <property type="entry name" value="SNF5"/>
</dbReference>
<comment type="subcellular location">
    <subcellularLocation>
        <location evidence="1">Nucleus</location>
    </subcellularLocation>
</comment>
<proteinExistence type="inferred from homology"/>
<evidence type="ECO:0000256" key="5">
    <source>
        <dbReference type="ARBA" id="ARBA00023242"/>
    </source>
</evidence>
<name>A0ABN7T178_OIKDI</name>
<sequence>MSSDSKWKFWGPTPKPFQKGTALFYLGSDVGNYLRMFRNKLYDKFPKLTVGKLDENDVAGLFSQTNEKHHKHVRIGAKILLQQEIDELFATGGERFCCSTQSIAVPKPFIKPKVDKKKNKRVEKSNLFSPLFLPNPSLEAATTTAAVETQQNQTQQHMDAVPVSTPVGVCLKNRKKTRTFPMLLDHSEEKLAKNANTDDSLVPIRLDMEIEGHKLRDSFTWNKNESCLTPTEFAKILCDDLELPGHHFIAPIAQSIESQLEDHPKTQVIEGSADQRVTLKLNIHVGNISLNDQIEWDLSEPENSPEKFAETLCKDLGLGGEFITAIAYTIRGQLSWHYKTLYFMETPPATIKQPLRAPDGVESWCPSIETLTNEEMEKKIKDQDRITRRRRRQIQY</sequence>
<keyword evidence="8" id="KW-1185">Reference proteome</keyword>
<keyword evidence="3" id="KW-0805">Transcription regulation</keyword>
<comment type="similarity">
    <text evidence="2">Belongs to the SNF5 family.</text>
</comment>
<evidence type="ECO:0000313" key="8">
    <source>
        <dbReference type="Proteomes" id="UP001158576"/>
    </source>
</evidence>
<dbReference type="InterPro" id="IPR048664">
    <property type="entry name" value="INI1_DNA-bd"/>
</dbReference>
<reference evidence="7 8" key="1">
    <citation type="submission" date="2021-04" db="EMBL/GenBank/DDBJ databases">
        <authorList>
            <person name="Bliznina A."/>
        </authorList>
    </citation>
    <scope>NUCLEOTIDE SEQUENCE [LARGE SCALE GENOMIC DNA]</scope>
</reference>
<dbReference type="PANTHER" id="PTHR10019">
    <property type="entry name" value="SNF5"/>
    <property type="match status" value="1"/>
</dbReference>
<protein>
    <submittedName>
        <fullName evidence="7">Oidioi.mRNA.OKI2018_I69.chr2.g5732.t1.cds</fullName>
    </submittedName>
</protein>
<evidence type="ECO:0000256" key="2">
    <source>
        <dbReference type="ARBA" id="ARBA00010239"/>
    </source>
</evidence>
<evidence type="ECO:0000256" key="1">
    <source>
        <dbReference type="ARBA" id="ARBA00004123"/>
    </source>
</evidence>
<evidence type="ECO:0000313" key="7">
    <source>
        <dbReference type="EMBL" id="CAG5111420.1"/>
    </source>
</evidence>
<keyword evidence="4" id="KW-0804">Transcription</keyword>
<organism evidence="7 8">
    <name type="scientific">Oikopleura dioica</name>
    <name type="common">Tunicate</name>
    <dbReference type="NCBI Taxonomy" id="34765"/>
    <lineage>
        <taxon>Eukaryota</taxon>
        <taxon>Metazoa</taxon>
        <taxon>Chordata</taxon>
        <taxon>Tunicata</taxon>
        <taxon>Appendicularia</taxon>
        <taxon>Copelata</taxon>
        <taxon>Oikopleuridae</taxon>
        <taxon>Oikopleura</taxon>
    </lineage>
</organism>
<keyword evidence="5" id="KW-0539">Nucleus</keyword>
<evidence type="ECO:0000259" key="6">
    <source>
        <dbReference type="Pfam" id="PF21459"/>
    </source>
</evidence>
<dbReference type="Proteomes" id="UP001158576">
    <property type="component" value="Chromosome 2"/>
</dbReference>